<dbReference type="InterPro" id="IPR042868">
    <property type="entry name" value="PHYHIP/PHYHIPL"/>
</dbReference>
<evidence type="ECO:0000313" key="3">
    <source>
        <dbReference type="EMBL" id="CAD5208210.1"/>
    </source>
</evidence>
<dbReference type="Proteomes" id="UP000659654">
    <property type="component" value="Unassembled WGS sequence"/>
</dbReference>
<dbReference type="EMBL" id="CAJFDI010000001">
    <property type="protein sequence ID" value="CAD5208210.1"/>
    <property type="molecule type" value="Genomic_DNA"/>
</dbReference>
<feature type="compositionally biased region" description="Basic and acidic residues" evidence="1">
    <location>
        <begin position="971"/>
        <end position="997"/>
    </location>
</feature>
<protein>
    <submittedName>
        <fullName evidence="3">(pine wood nematode) hypothetical protein</fullName>
    </submittedName>
</protein>
<dbReference type="GO" id="GO:0005737">
    <property type="term" value="C:cytoplasm"/>
    <property type="evidence" value="ECO:0007669"/>
    <property type="project" value="TreeGrafter"/>
</dbReference>
<accession>A0A1I7S830</accession>
<dbReference type="InterPro" id="IPR045545">
    <property type="entry name" value="PHYIP/PHIPL_C"/>
</dbReference>
<reference evidence="7" key="1">
    <citation type="submission" date="2016-11" db="UniProtKB">
        <authorList>
            <consortium name="WormBaseParasite"/>
        </authorList>
    </citation>
    <scope>IDENTIFICATION</scope>
</reference>
<dbReference type="OrthoDB" id="6101761at2759"/>
<gene>
    <name evidence="3" type="ORF">BXYJ_LOCUS446</name>
</gene>
<dbReference type="eggNOG" id="ENOG502QQIT">
    <property type="taxonomic scope" value="Eukaryota"/>
</dbReference>
<dbReference type="Proteomes" id="UP000095284">
    <property type="component" value="Unplaced"/>
</dbReference>
<feature type="region of interest" description="Disordered" evidence="1">
    <location>
        <begin position="653"/>
        <end position="691"/>
    </location>
</feature>
<feature type="compositionally biased region" description="Polar residues" evidence="1">
    <location>
        <begin position="918"/>
        <end position="932"/>
    </location>
</feature>
<feature type="compositionally biased region" description="Polar residues" evidence="1">
    <location>
        <begin position="1"/>
        <end position="10"/>
    </location>
</feature>
<feature type="compositionally biased region" description="Basic and acidic residues" evidence="1">
    <location>
        <begin position="662"/>
        <end position="686"/>
    </location>
</feature>
<dbReference type="WBParaSite" id="BXY_0917300.1">
    <property type="protein sequence ID" value="BXY_0917300.1"/>
    <property type="gene ID" value="BXY_0917300"/>
</dbReference>
<sequence>MYYGNNSTSGRRFFQEFGGNAPRPGMPPLQPPPMGPPGLRGPVWASGPGPMMGAGPFRPQFPIFRPPVFNGPLMNYFPPDNFETPSANMAANQRNCIGENRPDDYKRYDCFENFNAKDEIKLDVELSSRQCTVKWWPIAKLSAADFEYCYEVSCQGGSMVKSERFSAKLNEVSLKTIPGHDYKFKLTLMKKGTTEAYLQNTIDFRAVFNLDEIGELYELARRFIGDTPLQNFTLLYRCKPRHYFDDVINNRNGIMEKYIKDDNGHRASPINGKLRGLFFSGEKIDNKLPAFSPFGDVRITIPVDKLIRPGFVNLYFCDFYCNSKPHYVTVVICQKGSHPDDFCKRNAKPLDLYSNPFFRVVPKSEGAPGPDYLFFVSNAVHVEICYTENVPLSMGKMSPVQPFGRGSSRIGGLRNNIHCEICNFKKTTEKERPDAAQGAQVETFKPEDLAISLKEEETEQNNPDPNMEMEAEHERPSQTLTTHLDFPQRYDRSMFGFLPDESVIRKMHIENSVGSDEQQKEINEAVVKCVFSLVENTATELEEKPRTLKILQKFSGNSKNGKRFSALFDKLRDVLLPPRKRKLLKDALEKNTALQAVIKASDEAVDEVSKKRMKLEIQDEVEIDLTKMDHEEQPQNDPETVEMFEKFYESTEGVDIEEELHGEDRFGAGKSGEREAREADQSDADKTLTQSELDLTVVGDNFFASTTHHPEDPQNGKEFSIEEEIDEIFKGLDEYDRKALERKEKGAAESKENALNTSASSCPEIDEENAKAEKELMESVKKEIEMAVIAANRDLNVGQSGDQGNMASGEAIFEVEHDQESEDKEWNDSMGSQGDVDRDVNVDDSQDQDVRIKAQEEAVQQQVQEESKDSQDVVEQEVAEENPVENSENEEEIQVVDDEQQAEEAENSAEEELRASQDQEIINFIDSTLNAHQEQDEDQEVNVVDGSFSSEGSQGQEKPEEDGGQQQNEDLDLKDVVEHEQGEDNEDHQMEEQKHEEEEVVVSDDEEIVVVDGLVDEPEVGRQEEEQQVQEGQDQQGQDEELEVVEPENDVHFEEDGDVQIEENEDVQFDDRNQDTMDTADTEGDDVELDSESDERPDEMSEEDSNPVVEEVDTTNDGENDEVVIQDSEEEPQNTDDEIPEDA</sequence>
<evidence type="ECO:0000313" key="6">
    <source>
        <dbReference type="Proteomes" id="UP000659654"/>
    </source>
</evidence>
<feature type="compositionally biased region" description="Pro residues" evidence="1">
    <location>
        <begin position="24"/>
        <end position="36"/>
    </location>
</feature>
<organism evidence="5 7">
    <name type="scientific">Bursaphelenchus xylophilus</name>
    <name type="common">Pinewood nematode worm</name>
    <name type="synonym">Aphelenchoides xylophilus</name>
    <dbReference type="NCBI Taxonomy" id="6326"/>
    <lineage>
        <taxon>Eukaryota</taxon>
        <taxon>Metazoa</taxon>
        <taxon>Ecdysozoa</taxon>
        <taxon>Nematoda</taxon>
        <taxon>Chromadorea</taxon>
        <taxon>Rhabditida</taxon>
        <taxon>Tylenchina</taxon>
        <taxon>Tylenchomorpha</taxon>
        <taxon>Aphelenchoidea</taxon>
        <taxon>Aphelenchoididae</taxon>
        <taxon>Bursaphelenchus</taxon>
    </lineage>
</organism>
<feature type="compositionally biased region" description="Acidic residues" evidence="1">
    <location>
        <begin position="998"/>
        <end position="1018"/>
    </location>
</feature>
<feature type="compositionally biased region" description="Basic and acidic residues" evidence="1">
    <location>
        <begin position="742"/>
        <end position="752"/>
    </location>
</feature>
<feature type="compositionally biased region" description="Low complexity" evidence="1">
    <location>
        <begin position="946"/>
        <end position="956"/>
    </location>
</feature>
<dbReference type="AlphaFoldDB" id="A0A1I7S830"/>
<feature type="compositionally biased region" description="Polar residues" evidence="1">
    <location>
        <begin position="797"/>
        <end position="806"/>
    </location>
</feature>
<dbReference type="Pfam" id="PF19281">
    <property type="entry name" value="PHYHIP_C"/>
    <property type="match status" value="1"/>
</dbReference>
<evidence type="ECO:0000256" key="1">
    <source>
        <dbReference type="SAM" id="MobiDB-lite"/>
    </source>
</evidence>
<evidence type="ECO:0000259" key="2">
    <source>
        <dbReference type="Pfam" id="PF19281"/>
    </source>
</evidence>
<reference evidence="4" key="2">
    <citation type="submission" date="2020-08" db="EMBL/GenBank/DDBJ databases">
        <authorList>
            <person name="Kikuchi T."/>
        </authorList>
    </citation>
    <scope>NUCLEOTIDE SEQUENCE</scope>
    <source>
        <strain evidence="3">Ka4C1</strain>
    </source>
</reference>
<feature type="region of interest" description="Disordered" evidence="1">
    <location>
        <begin position="795"/>
        <end position="1143"/>
    </location>
</feature>
<feature type="domain" description="Phytanoyl-CoA hydroxylase-interacting protein-like C-terminal" evidence="2">
    <location>
        <begin position="229"/>
        <end position="424"/>
    </location>
</feature>
<proteinExistence type="predicted"/>
<dbReference type="PANTHER" id="PTHR15698:SF4">
    <property type="entry name" value="PHYTANOYL-COA HYDROXYLASE-INTERACTING PROTEIN-LIKE C-TERMINAL DOMAIN-CONTAINING PROTEIN"/>
    <property type="match status" value="1"/>
</dbReference>
<dbReference type="Proteomes" id="UP000582659">
    <property type="component" value="Unassembled WGS sequence"/>
</dbReference>
<feature type="compositionally biased region" description="Acidic residues" evidence="1">
    <location>
        <begin position="1055"/>
        <end position="1068"/>
    </location>
</feature>
<feature type="region of interest" description="Disordered" evidence="1">
    <location>
        <begin position="742"/>
        <end position="766"/>
    </location>
</feature>
<evidence type="ECO:0000313" key="4">
    <source>
        <dbReference type="EMBL" id="CAG9080646.1"/>
    </source>
</evidence>
<feature type="compositionally biased region" description="Acidic residues" evidence="1">
    <location>
        <begin position="872"/>
        <end position="910"/>
    </location>
</feature>
<feature type="compositionally biased region" description="Acidic residues" evidence="1">
    <location>
        <begin position="1037"/>
        <end position="1048"/>
    </location>
</feature>
<feature type="region of interest" description="Disordered" evidence="1">
    <location>
        <begin position="1"/>
        <end position="39"/>
    </location>
</feature>
<keyword evidence="6" id="KW-1185">Reference proteome</keyword>
<dbReference type="PANTHER" id="PTHR15698">
    <property type="entry name" value="PROTEIN CBG15099"/>
    <property type="match status" value="1"/>
</dbReference>
<evidence type="ECO:0000313" key="5">
    <source>
        <dbReference type="Proteomes" id="UP000095284"/>
    </source>
</evidence>
<evidence type="ECO:0000313" key="7">
    <source>
        <dbReference type="WBParaSite" id="BXY_0917300.1"/>
    </source>
</evidence>
<name>A0A1I7S830_BURXY</name>
<dbReference type="EMBL" id="CAJFCV020000001">
    <property type="protein sequence ID" value="CAG9080646.1"/>
    <property type="molecule type" value="Genomic_DNA"/>
</dbReference>
<feature type="compositionally biased region" description="Acidic residues" evidence="1">
    <location>
        <begin position="1078"/>
        <end position="1143"/>
    </location>
</feature>